<dbReference type="InterPro" id="IPR025202">
    <property type="entry name" value="PLD-like_dom"/>
</dbReference>
<dbReference type="EMBL" id="BARV01030501">
    <property type="protein sequence ID" value="GAI42093.1"/>
    <property type="molecule type" value="Genomic_DNA"/>
</dbReference>
<gene>
    <name evidence="2" type="ORF">S06H3_48440</name>
</gene>
<proteinExistence type="predicted"/>
<dbReference type="Pfam" id="PF13091">
    <property type="entry name" value="PLDc_2"/>
    <property type="match status" value="1"/>
</dbReference>
<feature type="domain" description="PLD phosphodiesterase" evidence="1">
    <location>
        <begin position="39"/>
        <end position="65"/>
    </location>
</feature>
<dbReference type="GO" id="GO:0003824">
    <property type="term" value="F:catalytic activity"/>
    <property type="evidence" value="ECO:0007669"/>
    <property type="project" value="InterPro"/>
</dbReference>
<accession>X1NER9</accession>
<sequence length="107" mass="11335">MAAAGLAGAGAVLFQLGRPRVERYCKPKIERLRIYDAVAGPLVHAKVYVIDDEAVVGSTNFTVTGLRHNVEGLAFLNGKGLADCIVLKIASLNGEGIEIPFERAITG</sequence>
<dbReference type="InterPro" id="IPR001736">
    <property type="entry name" value="PLipase_D/transphosphatidylase"/>
</dbReference>
<dbReference type="Gene3D" id="3.30.870.10">
    <property type="entry name" value="Endonuclease Chain A"/>
    <property type="match status" value="1"/>
</dbReference>
<evidence type="ECO:0000313" key="2">
    <source>
        <dbReference type="EMBL" id="GAI42093.1"/>
    </source>
</evidence>
<reference evidence="2" key="1">
    <citation type="journal article" date="2014" name="Front. Microbiol.">
        <title>High frequency of phylogenetically diverse reductive dehalogenase-homologous genes in deep subseafloor sedimentary metagenomes.</title>
        <authorList>
            <person name="Kawai M."/>
            <person name="Futagami T."/>
            <person name="Toyoda A."/>
            <person name="Takaki Y."/>
            <person name="Nishi S."/>
            <person name="Hori S."/>
            <person name="Arai W."/>
            <person name="Tsubouchi T."/>
            <person name="Morono Y."/>
            <person name="Uchiyama I."/>
            <person name="Ito T."/>
            <person name="Fujiyama A."/>
            <person name="Inagaki F."/>
            <person name="Takami H."/>
        </authorList>
    </citation>
    <scope>NUCLEOTIDE SEQUENCE</scope>
    <source>
        <strain evidence="2">Expedition CK06-06</strain>
    </source>
</reference>
<dbReference type="SMART" id="SM00155">
    <property type="entry name" value="PLDc"/>
    <property type="match status" value="1"/>
</dbReference>
<dbReference type="SUPFAM" id="SSF56024">
    <property type="entry name" value="Phospholipase D/nuclease"/>
    <property type="match status" value="1"/>
</dbReference>
<evidence type="ECO:0000259" key="1">
    <source>
        <dbReference type="PROSITE" id="PS50035"/>
    </source>
</evidence>
<organism evidence="2">
    <name type="scientific">marine sediment metagenome</name>
    <dbReference type="NCBI Taxonomy" id="412755"/>
    <lineage>
        <taxon>unclassified sequences</taxon>
        <taxon>metagenomes</taxon>
        <taxon>ecological metagenomes</taxon>
    </lineage>
</organism>
<dbReference type="AlphaFoldDB" id="X1NER9"/>
<protein>
    <recommendedName>
        <fullName evidence="1">PLD phosphodiesterase domain-containing protein</fullName>
    </recommendedName>
</protein>
<comment type="caution">
    <text evidence="2">The sequence shown here is derived from an EMBL/GenBank/DDBJ whole genome shotgun (WGS) entry which is preliminary data.</text>
</comment>
<name>X1NER9_9ZZZZ</name>
<dbReference type="PROSITE" id="PS50035">
    <property type="entry name" value="PLD"/>
    <property type="match status" value="1"/>
</dbReference>
<dbReference type="CDD" id="cd09117">
    <property type="entry name" value="PLDc_Bfil_DEXD_like"/>
    <property type="match status" value="1"/>
</dbReference>